<organism evidence="2 3">
    <name type="scientific">Oryza rufipogon</name>
    <name type="common">Brownbeard rice</name>
    <name type="synonym">Asian wild rice</name>
    <dbReference type="NCBI Taxonomy" id="4529"/>
    <lineage>
        <taxon>Eukaryota</taxon>
        <taxon>Viridiplantae</taxon>
        <taxon>Streptophyta</taxon>
        <taxon>Embryophyta</taxon>
        <taxon>Tracheophyta</taxon>
        <taxon>Spermatophyta</taxon>
        <taxon>Magnoliopsida</taxon>
        <taxon>Liliopsida</taxon>
        <taxon>Poales</taxon>
        <taxon>Poaceae</taxon>
        <taxon>BOP clade</taxon>
        <taxon>Oryzoideae</taxon>
        <taxon>Oryzeae</taxon>
        <taxon>Oryzinae</taxon>
        <taxon>Oryza</taxon>
    </lineage>
</organism>
<evidence type="ECO:0000256" key="1">
    <source>
        <dbReference type="SAM" id="MobiDB-lite"/>
    </source>
</evidence>
<reference evidence="2" key="2">
    <citation type="submission" date="2015-06" db="UniProtKB">
        <authorList>
            <consortium name="EnsemblPlants"/>
        </authorList>
    </citation>
    <scope>IDENTIFICATION</scope>
</reference>
<accession>A0A0E0MVL4</accession>
<dbReference type="HOGENOM" id="CLU_2417108_0_0_1"/>
<feature type="compositionally biased region" description="Low complexity" evidence="1">
    <location>
        <begin position="14"/>
        <end position="27"/>
    </location>
</feature>
<protein>
    <submittedName>
        <fullName evidence="2">Uncharacterized protein</fullName>
    </submittedName>
</protein>
<keyword evidence="3" id="KW-1185">Reference proteome</keyword>
<evidence type="ECO:0000313" key="3">
    <source>
        <dbReference type="Proteomes" id="UP000008022"/>
    </source>
</evidence>
<sequence length="92" mass="9569">MRRQRHGRRGGRWQGEASSAGEHGSGEAAAAAGECGCGWGAAARTPRRSASSSTPLGLIVRSLGGRTKVGGRRQAVQRPDQGGTTILSLCYY</sequence>
<proteinExistence type="predicted"/>
<feature type="compositionally biased region" description="Low complexity" evidence="1">
    <location>
        <begin position="43"/>
        <end position="55"/>
    </location>
</feature>
<reference evidence="3" key="1">
    <citation type="submission" date="2013-06" db="EMBL/GenBank/DDBJ databases">
        <authorList>
            <person name="Zhao Q."/>
        </authorList>
    </citation>
    <scope>NUCLEOTIDE SEQUENCE</scope>
    <source>
        <strain evidence="3">cv. W1943</strain>
    </source>
</reference>
<feature type="compositionally biased region" description="Basic residues" evidence="1">
    <location>
        <begin position="1"/>
        <end position="11"/>
    </location>
</feature>
<dbReference type="AlphaFoldDB" id="A0A0E0MVL4"/>
<dbReference type="Proteomes" id="UP000008022">
    <property type="component" value="Unassembled WGS sequence"/>
</dbReference>
<dbReference type="EnsemblPlants" id="ORUFI01G15000.1">
    <property type="protein sequence ID" value="ORUFI01G15000.1"/>
    <property type="gene ID" value="ORUFI01G15000"/>
</dbReference>
<evidence type="ECO:0000313" key="2">
    <source>
        <dbReference type="EnsemblPlants" id="ORUFI01G15000.1"/>
    </source>
</evidence>
<name>A0A0E0MVL4_ORYRU</name>
<dbReference type="Gramene" id="ORUFI01G15000.1">
    <property type="protein sequence ID" value="ORUFI01G15000.1"/>
    <property type="gene ID" value="ORUFI01G15000"/>
</dbReference>
<feature type="region of interest" description="Disordered" evidence="1">
    <location>
        <begin position="43"/>
        <end position="79"/>
    </location>
</feature>
<feature type="region of interest" description="Disordered" evidence="1">
    <location>
        <begin position="1"/>
        <end position="27"/>
    </location>
</feature>